<evidence type="ECO:0000313" key="2">
    <source>
        <dbReference type="EMBL" id="KXK61947.1"/>
    </source>
</evidence>
<comment type="caution">
    <text evidence="2">The sequence shown here is derived from an EMBL/GenBank/DDBJ whole genome shotgun (WGS) entry which is preliminary data.</text>
</comment>
<dbReference type="Proteomes" id="UP000070620">
    <property type="component" value="Unassembled WGS sequence"/>
</dbReference>
<name>A0A136PUB7_9ACTN</name>
<accession>A0A136PUB7</accession>
<keyword evidence="1" id="KW-0472">Membrane</keyword>
<sequence>MKTYAKAITGAAVAGLTALGTALTDGQVTPAEWVGVAIATLGALGAIWAVPNAPAEQAR</sequence>
<organism evidence="2 3">
    <name type="scientific">Micromonospora rosaria</name>
    <dbReference type="NCBI Taxonomy" id="47874"/>
    <lineage>
        <taxon>Bacteria</taxon>
        <taxon>Bacillati</taxon>
        <taxon>Actinomycetota</taxon>
        <taxon>Actinomycetes</taxon>
        <taxon>Micromonosporales</taxon>
        <taxon>Micromonosporaceae</taxon>
        <taxon>Micromonospora</taxon>
    </lineage>
</organism>
<gene>
    <name evidence="2" type="ORF">AWW66_10930</name>
</gene>
<dbReference type="RefSeq" id="WP_067363690.1">
    <property type="nucleotide sequence ID" value="NZ_JBIUBN010000011.1"/>
</dbReference>
<evidence type="ECO:0000256" key="1">
    <source>
        <dbReference type="SAM" id="Phobius"/>
    </source>
</evidence>
<dbReference type="EMBL" id="LRQV01000029">
    <property type="protein sequence ID" value="KXK61947.1"/>
    <property type="molecule type" value="Genomic_DNA"/>
</dbReference>
<reference evidence="2 3" key="1">
    <citation type="submission" date="2016-01" db="EMBL/GenBank/DDBJ databases">
        <title>Whole genome sequence and analysis of Micromonospora rosaria DSM 803, which can produce antibacterial substance rosamicin.</title>
        <authorList>
            <person name="Yang H."/>
            <person name="He X."/>
            <person name="Zhu D."/>
        </authorList>
    </citation>
    <scope>NUCLEOTIDE SEQUENCE [LARGE SCALE GENOMIC DNA]</scope>
    <source>
        <strain evidence="2 3">DSM 803</strain>
    </source>
</reference>
<proteinExistence type="predicted"/>
<feature type="transmembrane region" description="Helical" evidence="1">
    <location>
        <begin position="34"/>
        <end position="53"/>
    </location>
</feature>
<evidence type="ECO:0008006" key="4">
    <source>
        <dbReference type="Google" id="ProtNLM"/>
    </source>
</evidence>
<dbReference type="AlphaFoldDB" id="A0A136PUB7"/>
<protein>
    <recommendedName>
        <fullName evidence="4">Holin</fullName>
    </recommendedName>
</protein>
<keyword evidence="3" id="KW-1185">Reference proteome</keyword>
<keyword evidence="1" id="KW-0812">Transmembrane</keyword>
<evidence type="ECO:0000313" key="3">
    <source>
        <dbReference type="Proteomes" id="UP000070620"/>
    </source>
</evidence>
<keyword evidence="1" id="KW-1133">Transmembrane helix</keyword>
<dbReference type="OrthoDB" id="10009847at2"/>